<name>A0A919RBT2_9ACTN</name>
<feature type="chain" id="PRO_5037203348" description="DUF11 domain-containing protein" evidence="1">
    <location>
        <begin position="30"/>
        <end position="288"/>
    </location>
</feature>
<comment type="caution">
    <text evidence="3">The sequence shown here is derived from an EMBL/GenBank/DDBJ whole genome shotgun (WGS) entry which is preliminary data.</text>
</comment>
<gene>
    <name evidence="3" type="ORF">Sru01_60470</name>
</gene>
<dbReference type="Proteomes" id="UP000655287">
    <property type="component" value="Unassembled WGS sequence"/>
</dbReference>
<feature type="signal peptide" evidence="1">
    <location>
        <begin position="1"/>
        <end position="29"/>
    </location>
</feature>
<protein>
    <recommendedName>
        <fullName evidence="2">DUF11 domain-containing protein</fullName>
    </recommendedName>
</protein>
<accession>A0A919RBT2</accession>
<evidence type="ECO:0000259" key="2">
    <source>
        <dbReference type="Pfam" id="PF01345"/>
    </source>
</evidence>
<dbReference type="EMBL" id="BOOU01000087">
    <property type="protein sequence ID" value="GII81065.1"/>
    <property type="molecule type" value="Genomic_DNA"/>
</dbReference>
<dbReference type="InterPro" id="IPR013783">
    <property type="entry name" value="Ig-like_fold"/>
</dbReference>
<evidence type="ECO:0000313" key="3">
    <source>
        <dbReference type="EMBL" id="GII81065.1"/>
    </source>
</evidence>
<evidence type="ECO:0000256" key="1">
    <source>
        <dbReference type="SAM" id="SignalP"/>
    </source>
</evidence>
<dbReference type="Gene3D" id="2.60.40.10">
    <property type="entry name" value="Immunoglobulins"/>
    <property type="match status" value="1"/>
</dbReference>
<dbReference type="AlphaFoldDB" id="A0A919RBT2"/>
<keyword evidence="4" id="KW-1185">Reference proteome</keyword>
<sequence>MRSLRHHLLAVAAAVAMVVSPLLSAPASATPPEVAISLSSPQVDVGGSVTVTATVTNVNGFTILGAAARIYTDPVRLPSYASLAGCTGAAGPCGTVSDAGGPAGFEAPVGSLSGGASATVTFTLAIAADAEPGERTFRGELRGSNYASEMVPGPVLTVVGQADAAVRLTAAPKLGLLIPKIEFTVRVTDNGPAALRDATVTTPLPGGLSATSADCATGGGTVTCHTGPVAVGGAVTRKFSVAVGLLSIGVPYTFTATRTASDPVDPVSGNDSSQVRCTVVSVVLVTCT</sequence>
<keyword evidence="1" id="KW-0732">Signal</keyword>
<dbReference type="GO" id="GO:0005975">
    <property type="term" value="P:carbohydrate metabolic process"/>
    <property type="evidence" value="ECO:0007669"/>
    <property type="project" value="UniProtKB-ARBA"/>
</dbReference>
<dbReference type="Pfam" id="PF01345">
    <property type="entry name" value="DUF11"/>
    <property type="match status" value="1"/>
</dbReference>
<organism evidence="3 4">
    <name type="scientific">Sphaerisporangium rufum</name>
    <dbReference type="NCBI Taxonomy" id="1381558"/>
    <lineage>
        <taxon>Bacteria</taxon>
        <taxon>Bacillati</taxon>
        <taxon>Actinomycetota</taxon>
        <taxon>Actinomycetes</taxon>
        <taxon>Streptosporangiales</taxon>
        <taxon>Streptosporangiaceae</taxon>
        <taxon>Sphaerisporangium</taxon>
    </lineage>
</organism>
<evidence type="ECO:0000313" key="4">
    <source>
        <dbReference type="Proteomes" id="UP000655287"/>
    </source>
</evidence>
<feature type="domain" description="DUF11" evidence="2">
    <location>
        <begin position="180"/>
        <end position="275"/>
    </location>
</feature>
<dbReference type="InterPro" id="IPR001434">
    <property type="entry name" value="OmcB-like_DUF11"/>
</dbReference>
<proteinExistence type="predicted"/>
<reference evidence="3" key="1">
    <citation type="submission" date="2021-01" db="EMBL/GenBank/DDBJ databases">
        <title>Whole genome shotgun sequence of Sphaerisporangium rufum NBRC 109079.</title>
        <authorList>
            <person name="Komaki H."/>
            <person name="Tamura T."/>
        </authorList>
    </citation>
    <scope>NUCLEOTIDE SEQUENCE</scope>
    <source>
        <strain evidence="3">NBRC 109079</strain>
    </source>
</reference>